<organism evidence="2 3">
    <name type="scientific">Labedella endophytica</name>
    <dbReference type="NCBI Taxonomy" id="1523160"/>
    <lineage>
        <taxon>Bacteria</taxon>
        <taxon>Bacillati</taxon>
        <taxon>Actinomycetota</taxon>
        <taxon>Actinomycetes</taxon>
        <taxon>Micrococcales</taxon>
        <taxon>Microbacteriaceae</taxon>
        <taxon>Labedella</taxon>
    </lineage>
</organism>
<dbReference type="EMBL" id="RZGZ01000002">
    <property type="protein sequence ID" value="RUR01296.1"/>
    <property type="molecule type" value="Genomic_DNA"/>
</dbReference>
<feature type="transmembrane region" description="Helical" evidence="1">
    <location>
        <begin position="89"/>
        <end position="107"/>
    </location>
</feature>
<protein>
    <submittedName>
        <fullName evidence="2">Uncharacterized protein</fullName>
    </submittedName>
</protein>
<evidence type="ECO:0000313" key="2">
    <source>
        <dbReference type="EMBL" id="RUR01296.1"/>
    </source>
</evidence>
<reference evidence="2 3" key="1">
    <citation type="submission" date="2018-12" db="EMBL/GenBank/DDBJ databases">
        <authorList>
            <person name="Li F."/>
        </authorList>
    </citation>
    <scope>NUCLEOTIDE SEQUENCE [LARGE SCALE GENOMIC DNA]</scope>
    <source>
        <strain evidence="2 3">EGI 6500705</strain>
    </source>
</reference>
<gene>
    <name evidence="2" type="ORF">ELQ94_07240</name>
</gene>
<accession>A0A433JSK5</accession>
<keyword evidence="3" id="KW-1185">Reference proteome</keyword>
<comment type="caution">
    <text evidence="2">The sequence shown here is derived from an EMBL/GenBank/DDBJ whole genome shotgun (WGS) entry which is preliminary data.</text>
</comment>
<dbReference type="Proteomes" id="UP000274909">
    <property type="component" value="Unassembled WGS sequence"/>
</dbReference>
<feature type="transmembrane region" description="Helical" evidence="1">
    <location>
        <begin position="57"/>
        <end position="77"/>
    </location>
</feature>
<name>A0A433JSK5_9MICO</name>
<feature type="transmembrane region" description="Helical" evidence="1">
    <location>
        <begin position="113"/>
        <end position="131"/>
    </location>
</feature>
<evidence type="ECO:0000313" key="3">
    <source>
        <dbReference type="Proteomes" id="UP000274909"/>
    </source>
</evidence>
<keyword evidence="1" id="KW-0812">Transmembrane</keyword>
<dbReference type="AlphaFoldDB" id="A0A433JSK5"/>
<dbReference type="OrthoDB" id="5125140at2"/>
<feature type="transmembrane region" description="Helical" evidence="1">
    <location>
        <begin position="21"/>
        <end position="45"/>
    </location>
</feature>
<proteinExistence type="predicted"/>
<keyword evidence="1" id="KW-1133">Transmembrane helix</keyword>
<evidence type="ECO:0000256" key="1">
    <source>
        <dbReference type="SAM" id="Phobius"/>
    </source>
</evidence>
<dbReference type="RefSeq" id="WP_127048681.1">
    <property type="nucleotide sequence ID" value="NZ_RZGZ01000002.1"/>
</dbReference>
<sequence>MDLPDDRSGGLEGRRTRPSRAVVLAVVLVGIEAIALVVAVVVLLVDVVTLTPASMASAIALIVLTAIAAVWVTWISLSLRRGAPWSRGGAVFWQLVQLAIALGAIQGSFAQPLIGAAIAVPSILVLVLMCTRSVMEHTRRPDPEIEPGA</sequence>
<keyword evidence="1" id="KW-0472">Membrane</keyword>